<evidence type="ECO:0000313" key="1">
    <source>
        <dbReference type="EMBL" id="CAK6438857.1"/>
    </source>
</evidence>
<dbReference type="EMBL" id="OY882874">
    <property type="protein sequence ID" value="CAK6438857.1"/>
    <property type="molecule type" value="Genomic_DNA"/>
</dbReference>
<reference evidence="1" key="1">
    <citation type="submission" date="2023-12" db="EMBL/GenBank/DDBJ databases">
        <authorList>
            <person name="Brown T."/>
        </authorList>
    </citation>
    <scope>NUCLEOTIDE SEQUENCE</scope>
</reference>
<evidence type="ECO:0000313" key="2">
    <source>
        <dbReference type="Proteomes" id="UP001314169"/>
    </source>
</evidence>
<name>A0ABN9ZKM2_PIPNA</name>
<sequence length="112" mass="13178">MKRQNYYKADKMIVVFFNGYQGRYHNKKCQIPSGGQFDNMDNLGGGGMGWETSQNANVKLTYSNIHQQKMSFLWNDFMLLRKNSICSPDLNIRMLAIIVLFLQHMEFFFCFI</sequence>
<organism evidence="1 2">
    <name type="scientific">Pipistrellus nathusii</name>
    <name type="common">Nathusius' pipistrelle</name>
    <dbReference type="NCBI Taxonomy" id="59473"/>
    <lineage>
        <taxon>Eukaryota</taxon>
        <taxon>Metazoa</taxon>
        <taxon>Chordata</taxon>
        <taxon>Craniata</taxon>
        <taxon>Vertebrata</taxon>
        <taxon>Euteleostomi</taxon>
        <taxon>Mammalia</taxon>
        <taxon>Eutheria</taxon>
        <taxon>Laurasiatheria</taxon>
        <taxon>Chiroptera</taxon>
        <taxon>Yangochiroptera</taxon>
        <taxon>Vespertilionidae</taxon>
        <taxon>Pipistrellus</taxon>
    </lineage>
</organism>
<dbReference type="Proteomes" id="UP001314169">
    <property type="component" value="Chromosome 17"/>
</dbReference>
<protein>
    <submittedName>
        <fullName evidence="1">Uncharacterized protein</fullName>
    </submittedName>
</protein>
<accession>A0ABN9ZKM2</accession>
<gene>
    <name evidence="1" type="ORF">MPIPNATIZW_LOCUS7163</name>
</gene>
<keyword evidence="2" id="KW-1185">Reference proteome</keyword>
<proteinExistence type="predicted"/>